<name>A0A8X6Q2Q4_NEPPI</name>
<gene>
    <name evidence="2" type="ORF">NPIL_116371</name>
</gene>
<reference evidence="2" key="1">
    <citation type="submission" date="2020-08" db="EMBL/GenBank/DDBJ databases">
        <title>Multicomponent nature underlies the extraordinary mechanical properties of spider dragline silk.</title>
        <authorList>
            <person name="Kono N."/>
            <person name="Nakamura H."/>
            <person name="Mori M."/>
            <person name="Yoshida Y."/>
            <person name="Ohtoshi R."/>
            <person name="Malay A.D."/>
            <person name="Moran D.A.P."/>
            <person name="Tomita M."/>
            <person name="Numata K."/>
            <person name="Arakawa K."/>
        </authorList>
    </citation>
    <scope>NUCLEOTIDE SEQUENCE</scope>
</reference>
<sequence length="90" mass="10504">MSREGTVFRRVRSLQNRKHSTQRRDTAKSGRPQFRKAEADDKARRREKIQGARITERLQTGDRFGAQRAREARLQGDQETIHTISIRQGT</sequence>
<protein>
    <submittedName>
        <fullName evidence="2">Uncharacterized protein</fullName>
    </submittedName>
</protein>
<feature type="compositionally biased region" description="Basic residues" evidence="1">
    <location>
        <begin position="9"/>
        <end position="21"/>
    </location>
</feature>
<evidence type="ECO:0000256" key="1">
    <source>
        <dbReference type="SAM" id="MobiDB-lite"/>
    </source>
</evidence>
<comment type="caution">
    <text evidence="2">The sequence shown here is derived from an EMBL/GenBank/DDBJ whole genome shotgun (WGS) entry which is preliminary data.</text>
</comment>
<evidence type="ECO:0000313" key="3">
    <source>
        <dbReference type="Proteomes" id="UP000887013"/>
    </source>
</evidence>
<feature type="compositionally biased region" description="Polar residues" evidence="1">
    <location>
        <begin position="81"/>
        <end position="90"/>
    </location>
</feature>
<accession>A0A8X6Q2Q4</accession>
<keyword evidence="3" id="KW-1185">Reference proteome</keyword>
<feature type="compositionally biased region" description="Basic and acidic residues" evidence="1">
    <location>
        <begin position="68"/>
        <end position="80"/>
    </location>
</feature>
<proteinExistence type="predicted"/>
<dbReference type="AlphaFoldDB" id="A0A8X6Q2Q4"/>
<evidence type="ECO:0000313" key="2">
    <source>
        <dbReference type="EMBL" id="GFT92989.1"/>
    </source>
</evidence>
<organism evidence="2 3">
    <name type="scientific">Nephila pilipes</name>
    <name type="common">Giant wood spider</name>
    <name type="synonym">Nephila maculata</name>
    <dbReference type="NCBI Taxonomy" id="299642"/>
    <lineage>
        <taxon>Eukaryota</taxon>
        <taxon>Metazoa</taxon>
        <taxon>Ecdysozoa</taxon>
        <taxon>Arthropoda</taxon>
        <taxon>Chelicerata</taxon>
        <taxon>Arachnida</taxon>
        <taxon>Araneae</taxon>
        <taxon>Araneomorphae</taxon>
        <taxon>Entelegynae</taxon>
        <taxon>Araneoidea</taxon>
        <taxon>Nephilidae</taxon>
        <taxon>Nephila</taxon>
    </lineage>
</organism>
<feature type="compositionally biased region" description="Basic and acidic residues" evidence="1">
    <location>
        <begin position="35"/>
        <end position="60"/>
    </location>
</feature>
<dbReference type="Proteomes" id="UP000887013">
    <property type="component" value="Unassembled WGS sequence"/>
</dbReference>
<feature type="region of interest" description="Disordered" evidence="1">
    <location>
        <begin position="1"/>
        <end position="90"/>
    </location>
</feature>
<dbReference type="EMBL" id="BMAW01121181">
    <property type="protein sequence ID" value="GFT92989.1"/>
    <property type="molecule type" value="Genomic_DNA"/>
</dbReference>